<evidence type="ECO:0000313" key="3">
    <source>
        <dbReference type="Proteomes" id="UP001521785"/>
    </source>
</evidence>
<keyword evidence="3" id="KW-1185">Reference proteome</keyword>
<comment type="caution">
    <text evidence="2">The sequence shown here is derived from an EMBL/GenBank/DDBJ whole genome shotgun (WGS) entry which is preliminary data.</text>
</comment>
<dbReference type="EMBL" id="JAKJXO020000020">
    <property type="protein sequence ID" value="KAL1592640.1"/>
    <property type="molecule type" value="Genomic_DNA"/>
</dbReference>
<dbReference type="InterPro" id="IPR001509">
    <property type="entry name" value="Epimerase_deHydtase"/>
</dbReference>
<evidence type="ECO:0000313" key="2">
    <source>
        <dbReference type="EMBL" id="KAL1592640.1"/>
    </source>
</evidence>
<feature type="domain" description="NAD-dependent epimerase/dehydratase" evidence="1">
    <location>
        <begin position="32"/>
        <end position="249"/>
    </location>
</feature>
<dbReference type="Pfam" id="PF01370">
    <property type="entry name" value="Epimerase"/>
    <property type="match status" value="1"/>
</dbReference>
<dbReference type="PANTHER" id="PTHR48079:SF6">
    <property type="entry name" value="NAD(P)-BINDING DOMAIN-CONTAINING PROTEIN-RELATED"/>
    <property type="match status" value="1"/>
</dbReference>
<protein>
    <recommendedName>
        <fullName evidence="1">NAD-dependent epimerase/dehydratase domain-containing protein</fullName>
    </recommendedName>
</protein>
<dbReference type="PANTHER" id="PTHR48079">
    <property type="entry name" value="PROTEIN YEEZ"/>
    <property type="match status" value="1"/>
</dbReference>
<name>A0ABR3QKG9_9PLEO</name>
<gene>
    <name evidence="2" type="ORF">SLS60_011056</name>
</gene>
<organism evidence="2 3">
    <name type="scientific">Paraconiothyrium brasiliense</name>
    <dbReference type="NCBI Taxonomy" id="300254"/>
    <lineage>
        <taxon>Eukaryota</taxon>
        <taxon>Fungi</taxon>
        <taxon>Dikarya</taxon>
        <taxon>Ascomycota</taxon>
        <taxon>Pezizomycotina</taxon>
        <taxon>Dothideomycetes</taxon>
        <taxon>Pleosporomycetidae</taxon>
        <taxon>Pleosporales</taxon>
        <taxon>Massarineae</taxon>
        <taxon>Didymosphaeriaceae</taxon>
        <taxon>Paraconiothyrium</taxon>
    </lineage>
</organism>
<dbReference type="Proteomes" id="UP001521785">
    <property type="component" value="Unassembled WGS sequence"/>
</dbReference>
<accession>A0ABR3QKG9</accession>
<evidence type="ECO:0000259" key="1">
    <source>
        <dbReference type="Pfam" id="PF01370"/>
    </source>
</evidence>
<sequence length="366" mass="40783">MVNRFYRRTRRSTWQILILPIMSTSKKVFIIGPGFIGWNVLELLIGEGYTVTGLVRRDEHADQIKKAGALAVKGDLNDHSLIVKHVLEHEIIIHTATADHLPSVEAVLDGIKQRAASSKPTIFIHTSGTSVLDDGAVGAFKSDKIYYDNDPASINALPDTAPHRQIDLAIVRAAKELGDKAKLAIMIPPEIYGFNDKHRRLTIQLPTIARFALKHGFVGHVGKGLSVESQIHVLDLARAYIVLLHYIEASPSSVLLENPYFFCENGKEFSWREVAEEIGKSLKERGLLADAEPKEFSEQDWDEIFGEFTGAVIGLNSRSRAVRLRELGWEAREKGIWESWVEDELPELLKEEGIGKTSRYAGAVAS</sequence>
<dbReference type="Gene3D" id="3.40.50.720">
    <property type="entry name" value="NAD(P)-binding Rossmann-like Domain"/>
    <property type="match status" value="1"/>
</dbReference>
<dbReference type="InterPro" id="IPR036291">
    <property type="entry name" value="NAD(P)-bd_dom_sf"/>
</dbReference>
<reference evidence="2 3" key="1">
    <citation type="submission" date="2024-02" db="EMBL/GenBank/DDBJ databases">
        <title>De novo assembly and annotation of 12 fungi associated with fruit tree decline syndrome in Ontario, Canada.</title>
        <authorList>
            <person name="Sulman M."/>
            <person name="Ellouze W."/>
            <person name="Ilyukhin E."/>
        </authorList>
    </citation>
    <scope>NUCLEOTIDE SEQUENCE [LARGE SCALE GENOMIC DNA]</scope>
    <source>
        <strain evidence="2 3">M42-189</strain>
    </source>
</reference>
<proteinExistence type="predicted"/>
<dbReference type="InterPro" id="IPR051783">
    <property type="entry name" value="NAD(P)-dependent_oxidoreduct"/>
</dbReference>
<dbReference type="SUPFAM" id="SSF51735">
    <property type="entry name" value="NAD(P)-binding Rossmann-fold domains"/>
    <property type="match status" value="1"/>
</dbReference>